<dbReference type="Gene3D" id="3.40.50.300">
    <property type="entry name" value="P-loop containing nucleotide triphosphate hydrolases"/>
    <property type="match status" value="1"/>
</dbReference>
<comment type="caution">
    <text evidence="6">The sequence shown here is derived from an EMBL/GenBank/DDBJ whole genome shotgun (WGS) entry which is preliminary data.</text>
</comment>
<keyword evidence="2" id="KW-0547">Nucleotide-binding</keyword>
<dbReference type="InterPro" id="IPR017871">
    <property type="entry name" value="ABC_transporter-like_CS"/>
</dbReference>
<dbReference type="InterPro" id="IPR027417">
    <property type="entry name" value="P-loop_NTPase"/>
</dbReference>
<evidence type="ECO:0000256" key="2">
    <source>
        <dbReference type="ARBA" id="ARBA00022741"/>
    </source>
</evidence>
<dbReference type="InterPro" id="IPR003593">
    <property type="entry name" value="AAA+_ATPase"/>
</dbReference>
<keyword evidence="1" id="KW-0813">Transport</keyword>
<gene>
    <name evidence="6" type="ORF">H0B56_18175</name>
</gene>
<dbReference type="AlphaFoldDB" id="A0A838AE71"/>
<dbReference type="PANTHER" id="PTHR43423:SF1">
    <property type="entry name" value="ABC TRANSPORTER I FAMILY MEMBER 17"/>
    <property type="match status" value="1"/>
</dbReference>
<dbReference type="Pfam" id="PF00005">
    <property type="entry name" value="ABC_tran"/>
    <property type="match status" value="1"/>
</dbReference>
<dbReference type="SUPFAM" id="SSF52540">
    <property type="entry name" value="P-loop containing nucleoside triphosphate hydrolases"/>
    <property type="match status" value="1"/>
</dbReference>
<dbReference type="GO" id="GO:0005524">
    <property type="term" value="F:ATP binding"/>
    <property type="evidence" value="ECO:0007669"/>
    <property type="project" value="UniProtKB-KW"/>
</dbReference>
<name>A0A838AE71_9PSEU</name>
<evidence type="ECO:0000313" key="6">
    <source>
        <dbReference type="EMBL" id="MBA0127477.1"/>
    </source>
</evidence>
<dbReference type="Proteomes" id="UP000582974">
    <property type="component" value="Unassembled WGS sequence"/>
</dbReference>
<evidence type="ECO:0000259" key="5">
    <source>
        <dbReference type="PROSITE" id="PS50893"/>
    </source>
</evidence>
<feature type="domain" description="ABC transporter" evidence="5">
    <location>
        <begin position="7"/>
        <end position="226"/>
    </location>
</feature>
<accession>A0A838AE71</accession>
<evidence type="ECO:0000256" key="3">
    <source>
        <dbReference type="ARBA" id="ARBA00022840"/>
    </source>
</evidence>
<dbReference type="InterPro" id="IPR003439">
    <property type="entry name" value="ABC_transporter-like_ATP-bd"/>
</dbReference>
<protein>
    <submittedName>
        <fullName evidence="6">ATP-binding cassette domain-containing protein</fullName>
    </submittedName>
</protein>
<keyword evidence="7" id="KW-1185">Reference proteome</keyword>
<dbReference type="PROSITE" id="PS50893">
    <property type="entry name" value="ABC_TRANSPORTER_2"/>
    <property type="match status" value="1"/>
</dbReference>
<evidence type="ECO:0000256" key="4">
    <source>
        <dbReference type="ARBA" id="ARBA00022967"/>
    </source>
</evidence>
<evidence type="ECO:0000313" key="7">
    <source>
        <dbReference type="Proteomes" id="UP000582974"/>
    </source>
</evidence>
<sequence>MAEEHAFVVDDVVLRRGDTTVLDRVALRVPLGRCTALVGRSGSGKSTLLRVLTRLAEPDTGAVYYRGVPVAEWDVLELRRRVQLVAQNPALLAGTVAEEVTVGAGGLGEERIAELLTRVGLDAGLAGRETAALSGGEAQRLALARSLALEPDVLLLDEPTAALDSESATAIENAVLSLVRSGVTVLLVSHATEQVRRLADHAAVLVAGRVAADGPPGELTYLEETA</sequence>
<dbReference type="EMBL" id="JACCKD010000007">
    <property type="protein sequence ID" value="MBA0127477.1"/>
    <property type="molecule type" value="Genomic_DNA"/>
</dbReference>
<keyword evidence="3 6" id="KW-0067">ATP-binding</keyword>
<organism evidence="6 7">
    <name type="scientific">Haloechinothrix aidingensis</name>
    <dbReference type="NCBI Taxonomy" id="2752311"/>
    <lineage>
        <taxon>Bacteria</taxon>
        <taxon>Bacillati</taxon>
        <taxon>Actinomycetota</taxon>
        <taxon>Actinomycetes</taxon>
        <taxon>Pseudonocardiales</taxon>
        <taxon>Pseudonocardiaceae</taxon>
        <taxon>Haloechinothrix</taxon>
    </lineage>
</organism>
<reference evidence="6 7" key="1">
    <citation type="submission" date="2020-07" db="EMBL/GenBank/DDBJ databases">
        <title>Genome of Haloechinothrix sp.</title>
        <authorList>
            <person name="Tang S.-K."/>
            <person name="Yang L."/>
            <person name="Zhu W.-Y."/>
        </authorList>
    </citation>
    <scope>NUCLEOTIDE SEQUENCE [LARGE SCALE GENOMIC DNA]</scope>
    <source>
        <strain evidence="6 7">YIM 98757</strain>
    </source>
</reference>
<evidence type="ECO:0000256" key="1">
    <source>
        <dbReference type="ARBA" id="ARBA00022448"/>
    </source>
</evidence>
<dbReference type="PROSITE" id="PS00211">
    <property type="entry name" value="ABC_TRANSPORTER_1"/>
    <property type="match status" value="1"/>
</dbReference>
<dbReference type="GO" id="GO:0016887">
    <property type="term" value="F:ATP hydrolysis activity"/>
    <property type="evidence" value="ECO:0007669"/>
    <property type="project" value="InterPro"/>
</dbReference>
<dbReference type="RefSeq" id="WP_180894298.1">
    <property type="nucleotide sequence ID" value="NZ_JACCKD010000007.1"/>
</dbReference>
<keyword evidence="4" id="KW-1278">Translocase</keyword>
<proteinExistence type="predicted"/>
<dbReference type="PANTHER" id="PTHR43423">
    <property type="entry name" value="ABC TRANSPORTER I FAMILY MEMBER 17"/>
    <property type="match status" value="1"/>
</dbReference>
<dbReference type="SMART" id="SM00382">
    <property type="entry name" value="AAA"/>
    <property type="match status" value="1"/>
</dbReference>